<keyword evidence="2" id="KW-1185">Reference proteome</keyword>
<dbReference type="STRING" id="608538.HTH_0537"/>
<dbReference type="AlphaFoldDB" id="D3DGP8"/>
<name>D3DGP8_HYDTT</name>
<dbReference type="Proteomes" id="UP000002574">
    <property type="component" value="Chromosome"/>
</dbReference>
<reference evidence="1 2" key="1">
    <citation type="journal article" date="2010" name="J. Bacteriol.">
        <title>Complete genome sequence of the thermophilic, obligately chemolithoautotrophic hydrogen-oxidizing bacterium Hydrogenobacter thermophilus TK-6.</title>
        <authorList>
            <person name="Arai H."/>
            <person name="Kanbe H."/>
            <person name="Ishii M."/>
            <person name="Igarashi Y."/>
        </authorList>
    </citation>
    <scope>NUCLEOTIDE SEQUENCE [LARGE SCALE GENOMIC DNA]</scope>
    <source>
        <strain evidence="2">DSM 6534 / IAM 12695 / TK-6 [Tokyo]</strain>
    </source>
</reference>
<dbReference type="KEGG" id="hth:HTH_0537"/>
<protein>
    <submittedName>
        <fullName evidence="1">Uncharacterized protein</fullName>
    </submittedName>
</protein>
<dbReference type="KEGG" id="hte:Hydth_0535"/>
<gene>
    <name evidence="1" type="ordered locus">HTH_0537</name>
</gene>
<organism evidence="1 2">
    <name type="scientific">Hydrogenobacter thermophilus (strain DSM 6534 / IAM 12695 / TK-6)</name>
    <dbReference type="NCBI Taxonomy" id="608538"/>
    <lineage>
        <taxon>Bacteria</taxon>
        <taxon>Pseudomonadati</taxon>
        <taxon>Aquificota</taxon>
        <taxon>Aquificia</taxon>
        <taxon>Aquificales</taxon>
        <taxon>Aquificaceae</taxon>
        <taxon>Hydrogenobacter</taxon>
    </lineage>
</organism>
<evidence type="ECO:0000313" key="2">
    <source>
        <dbReference type="Proteomes" id="UP000002574"/>
    </source>
</evidence>
<sequence>MLNAEVVITAYKFVSPLSRKEARERLGVLKRYLLPFEKELSKETFREIFLSLFGKEVEEVEVQKGLFIFLYNYLLRKAKGEELLKEDEEYEIVKQYEHLVKHFPNIDPKHYRGDVLKFFRGGSS</sequence>
<accession>D3DGP8</accession>
<dbReference type="RefSeq" id="WP_012963182.1">
    <property type="nucleotide sequence ID" value="NC_013799.1"/>
</dbReference>
<evidence type="ECO:0000313" key="1">
    <source>
        <dbReference type="EMBL" id="BAI69000.1"/>
    </source>
</evidence>
<proteinExistence type="predicted"/>
<dbReference type="EMBL" id="AP011112">
    <property type="protein sequence ID" value="BAI69000.1"/>
    <property type="molecule type" value="Genomic_DNA"/>
</dbReference>